<keyword evidence="8" id="KW-0378">Hydrolase</keyword>
<dbReference type="Gene3D" id="3.30.70.360">
    <property type="match status" value="1"/>
</dbReference>
<evidence type="ECO:0000256" key="3">
    <source>
        <dbReference type="ARBA" id="ARBA00005691"/>
    </source>
</evidence>
<evidence type="ECO:0000256" key="1">
    <source>
        <dbReference type="ARBA" id="ARBA00001941"/>
    </source>
</evidence>
<keyword evidence="7" id="KW-0479">Metal-binding</keyword>
<dbReference type="AlphaFoldDB" id="A0A4R1N8T1"/>
<keyword evidence="4" id="KW-0963">Cytoplasm</keyword>
<dbReference type="OrthoDB" id="3665926at2"/>
<comment type="similarity">
    <text evidence="3">Belongs to the peptidase M20A family. ArgE subfamily.</text>
</comment>
<comment type="caution">
    <text evidence="12">The sequence shown here is derived from an EMBL/GenBank/DDBJ whole genome shotgun (WGS) entry which is preliminary data.</text>
</comment>
<proteinExistence type="inferred from homology"/>
<comment type="cofactor">
    <cofactor evidence="2">
        <name>Zn(2+)</name>
        <dbReference type="ChEBI" id="CHEBI:29105"/>
    </cofactor>
</comment>
<dbReference type="PROSITE" id="PS00759">
    <property type="entry name" value="ARGE_DAPE_CPG2_2"/>
    <property type="match status" value="1"/>
</dbReference>
<dbReference type="InterPro" id="IPR011650">
    <property type="entry name" value="Peptidase_M20_dimer"/>
</dbReference>
<dbReference type="GO" id="GO:0008777">
    <property type="term" value="F:acetylornithine deacetylase activity"/>
    <property type="evidence" value="ECO:0007669"/>
    <property type="project" value="TreeGrafter"/>
</dbReference>
<name>A0A4R1N8T1_9GAMM</name>
<dbReference type="EMBL" id="SJOI01000001">
    <property type="protein sequence ID" value="TCL03009.1"/>
    <property type="molecule type" value="Genomic_DNA"/>
</dbReference>
<reference evidence="12 13" key="1">
    <citation type="submission" date="2019-02" db="EMBL/GenBank/DDBJ databases">
        <title>Investigation of anaerobic lignin degradation for improved lignocellulosic biofuels.</title>
        <authorList>
            <person name="Deangelis K."/>
        </authorList>
    </citation>
    <scope>NUCLEOTIDE SEQUENCE [LARGE SCALE GENOMIC DNA]</scope>
    <source>
        <strain evidence="12 13">159R</strain>
    </source>
</reference>
<dbReference type="GO" id="GO:0006526">
    <property type="term" value="P:L-arginine biosynthetic process"/>
    <property type="evidence" value="ECO:0007669"/>
    <property type="project" value="UniProtKB-KW"/>
</dbReference>
<evidence type="ECO:0000256" key="9">
    <source>
        <dbReference type="ARBA" id="ARBA00022833"/>
    </source>
</evidence>
<dbReference type="InterPro" id="IPR036264">
    <property type="entry name" value="Bact_exopeptidase_dim_dom"/>
</dbReference>
<dbReference type="Pfam" id="PF07687">
    <property type="entry name" value="M20_dimer"/>
    <property type="match status" value="1"/>
</dbReference>
<evidence type="ECO:0000256" key="10">
    <source>
        <dbReference type="ARBA" id="ARBA00023285"/>
    </source>
</evidence>
<dbReference type="Gene3D" id="3.40.630.10">
    <property type="entry name" value="Zn peptidases"/>
    <property type="match status" value="1"/>
</dbReference>
<accession>A0A4R1N8T1</accession>
<evidence type="ECO:0000256" key="8">
    <source>
        <dbReference type="ARBA" id="ARBA00022801"/>
    </source>
</evidence>
<evidence type="ECO:0000256" key="5">
    <source>
        <dbReference type="ARBA" id="ARBA00022571"/>
    </source>
</evidence>
<organism evidence="12 13">
    <name type="scientific">Sodalis ligni</name>
    <dbReference type="NCBI Taxonomy" id="2697027"/>
    <lineage>
        <taxon>Bacteria</taxon>
        <taxon>Pseudomonadati</taxon>
        <taxon>Pseudomonadota</taxon>
        <taxon>Gammaproteobacteria</taxon>
        <taxon>Enterobacterales</taxon>
        <taxon>Bruguierivoracaceae</taxon>
        <taxon>Sodalis</taxon>
    </lineage>
</organism>
<evidence type="ECO:0000313" key="13">
    <source>
        <dbReference type="Proteomes" id="UP000294555"/>
    </source>
</evidence>
<dbReference type="CDD" id="cd03894">
    <property type="entry name" value="M20_ArgE"/>
    <property type="match status" value="1"/>
</dbReference>
<dbReference type="Pfam" id="PF01546">
    <property type="entry name" value="Peptidase_M20"/>
    <property type="match status" value="1"/>
</dbReference>
<evidence type="ECO:0000256" key="6">
    <source>
        <dbReference type="ARBA" id="ARBA00022605"/>
    </source>
</evidence>
<evidence type="ECO:0000256" key="4">
    <source>
        <dbReference type="ARBA" id="ARBA00022490"/>
    </source>
</evidence>
<dbReference type="InterPro" id="IPR001261">
    <property type="entry name" value="ArgE/DapE_CS"/>
</dbReference>
<sequence length="382" mass="41158">MGTAIELLSALVAFPTLSRRSNLELIDFVESYLADYGIGARRVYSEDGSRANLYATIGRADRGGICLSGHSDVVPADGQPWSSDPFTLLRRGDRLYGRGSADMKGYLACVLAMVPRFIEATRAADARPVHIAISYDEEIGCVGVRGLLDELALDGARPTGCIIGEPTLMRVATAHKGKSAWFCRVQGQAAHSSQNHLGVNAIEYAAELVLFLRSQGRDWRQGTQDSRYDPPWSTVQVGTISGGSAVNIVPDNCEFEFEIRPLPGTRHHLLAGELGDYAKRLLPEMRAVSTAADILLERRAEYPGLLDDGSLDALKHSCAGALGQEGFDSLSFGTEAGLFQQAGIPTVVCGPGSITQAHKADEYVDIQQLEQCQLFLGKIVGC</sequence>
<dbReference type="NCBIfam" id="TIGR01892">
    <property type="entry name" value="AcOrn-deacetyl"/>
    <property type="match status" value="1"/>
</dbReference>
<dbReference type="PANTHER" id="PTHR43808">
    <property type="entry name" value="ACETYLORNITHINE DEACETYLASE"/>
    <property type="match status" value="1"/>
</dbReference>
<keyword evidence="9" id="KW-0862">Zinc</keyword>
<dbReference type="SUPFAM" id="SSF55031">
    <property type="entry name" value="Bacterial exopeptidase dimerisation domain"/>
    <property type="match status" value="1"/>
</dbReference>
<comment type="cofactor">
    <cofactor evidence="1">
        <name>Co(2+)</name>
        <dbReference type="ChEBI" id="CHEBI:48828"/>
    </cofactor>
</comment>
<evidence type="ECO:0000313" key="12">
    <source>
        <dbReference type="EMBL" id="TCL03009.1"/>
    </source>
</evidence>
<evidence type="ECO:0000259" key="11">
    <source>
        <dbReference type="Pfam" id="PF07687"/>
    </source>
</evidence>
<feature type="domain" description="Peptidase M20 dimerisation" evidence="11">
    <location>
        <begin position="173"/>
        <end position="284"/>
    </location>
</feature>
<keyword evidence="5" id="KW-0055">Arginine biosynthesis</keyword>
<evidence type="ECO:0000256" key="7">
    <source>
        <dbReference type="ARBA" id="ARBA00022723"/>
    </source>
</evidence>
<dbReference type="InterPro" id="IPR050072">
    <property type="entry name" value="Peptidase_M20A"/>
</dbReference>
<dbReference type="Proteomes" id="UP000294555">
    <property type="component" value="Unassembled WGS sequence"/>
</dbReference>
<keyword evidence="6" id="KW-0028">Amino-acid biosynthesis</keyword>
<dbReference type="InterPro" id="IPR002933">
    <property type="entry name" value="Peptidase_M20"/>
</dbReference>
<dbReference type="PANTHER" id="PTHR43808:SF31">
    <property type="entry name" value="N-ACETYL-L-CITRULLINE DEACETYLASE"/>
    <property type="match status" value="1"/>
</dbReference>
<keyword evidence="10" id="KW-0170">Cobalt</keyword>
<protein>
    <submittedName>
        <fullName evidence="12">Acetylornithine deacetylase</fullName>
    </submittedName>
</protein>
<dbReference type="RefSeq" id="WP_132921913.1">
    <property type="nucleotide sequence ID" value="NZ_SJOI01000001.1"/>
</dbReference>
<dbReference type="SUPFAM" id="SSF53187">
    <property type="entry name" value="Zn-dependent exopeptidases"/>
    <property type="match status" value="1"/>
</dbReference>
<dbReference type="InterPro" id="IPR010169">
    <property type="entry name" value="AcOrn-deacetyl"/>
</dbReference>
<evidence type="ECO:0000256" key="2">
    <source>
        <dbReference type="ARBA" id="ARBA00001947"/>
    </source>
</evidence>
<dbReference type="NCBIfam" id="NF005710">
    <property type="entry name" value="PRK07522.1"/>
    <property type="match status" value="1"/>
</dbReference>
<keyword evidence="13" id="KW-1185">Reference proteome</keyword>
<dbReference type="GO" id="GO:0046872">
    <property type="term" value="F:metal ion binding"/>
    <property type="evidence" value="ECO:0007669"/>
    <property type="project" value="UniProtKB-KW"/>
</dbReference>
<gene>
    <name evidence="12" type="ORF">EZJ58_1050</name>
</gene>